<accession>A0ABT1LEH2</accession>
<dbReference type="RefSeq" id="WP_254744016.1">
    <property type="nucleotide sequence ID" value="NZ_JANCLU010000015.1"/>
</dbReference>
<dbReference type="InterPro" id="IPR038695">
    <property type="entry name" value="Saro_0823-like_sf"/>
</dbReference>
<evidence type="ECO:0000313" key="1">
    <source>
        <dbReference type="EMBL" id="MCP8939902.1"/>
    </source>
</evidence>
<dbReference type="Pfam" id="PF02643">
    <property type="entry name" value="DUF192"/>
    <property type="match status" value="1"/>
</dbReference>
<keyword evidence="2" id="KW-1185">Reference proteome</keyword>
<dbReference type="PANTHER" id="PTHR37953:SF1">
    <property type="entry name" value="UPF0127 PROTEIN MJ1496"/>
    <property type="match status" value="1"/>
</dbReference>
<sequence>MSNTSLRHRFAVHRFLAAVLSLALGLLPLIWAGGARAEAALEKLVIVTAQGPKTFEVEVMRTDEERARGLMFRRYLPPDRGMLFDFKDVQTAMMWMKDTFIPLDMVFIRKDGTIARIAENTEPHSTRTISSGEPVLGVLELNGGQAAKDGIKPGDRVQHALFGTAK</sequence>
<comment type="caution">
    <text evidence="1">The sequence shown here is derived from an EMBL/GenBank/DDBJ whole genome shotgun (WGS) entry which is preliminary data.</text>
</comment>
<evidence type="ECO:0000313" key="2">
    <source>
        <dbReference type="Proteomes" id="UP001205890"/>
    </source>
</evidence>
<organism evidence="1 2">
    <name type="scientific">Alsobacter ponti</name>
    <dbReference type="NCBI Taxonomy" id="2962936"/>
    <lineage>
        <taxon>Bacteria</taxon>
        <taxon>Pseudomonadati</taxon>
        <taxon>Pseudomonadota</taxon>
        <taxon>Alphaproteobacteria</taxon>
        <taxon>Hyphomicrobiales</taxon>
        <taxon>Alsobacteraceae</taxon>
        <taxon>Alsobacter</taxon>
    </lineage>
</organism>
<dbReference type="InterPro" id="IPR003795">
    <property type="entry name" value="DUF192"/>
</dbReference>
<reference evidence="1 2" key="1">
    <citation type="submission" date="2022-07" db="EMBL/GenBank/DDBJ databases">
        <authorList>
            <person name="Li W.-J."/>
            <person name="Deng Q.-Q."/>
        </authorList>
    </citation>
    <scope>NUCLEOTIDE SEQUENCE [LARGE SCALE GENOMIC DNA]</scope>
    <source>
        <strain evidence="1 2">SYSU M60028</strain>
    </source>
</reference>
<protein>
    <submittedName>
        <fullName evidence="1">DUF192 domain-containing protein</fullName>
    </submittedName>
</protein>
<dbReference type="Proteomes" id="UP001205890">
    <property type="component" value="Unassembled WGS sequence"/>
</dbReference>
<dbReference type="PANTHER" id="PTHR37953">
    <property type="entry name" value="UPF0127 PROTEIN MJ1496"/>
    <property type="match status" value="1"/>
</dbReference>
<gene>
    <name evidence="1" type="ORF">NK718_15350</name>
</gene>
<dbReference type="Gene3D" id="2.60.120.1140">
    <property type="entry name" value="Protein of unknown function DUF192"/>
    <property type="match status" value="1"/>
</dbReference>
<name>A0ABT1LEH2_9HYPH</name>
<proteinExistence type="predicted"/>
<dbReference type="EMBL" id="JANCLU010000015">
    <property type="protein sequence ID" value="MCP8939902.1"/>
    <property type="molecule type" value="Genomic_DNA"/>
</dbReference>